<accession>A0A5C5XB07</accession>
<protein>
    <recommendedName>
        <fullName evidence="4">DUF1552 domain-containing protein</fullName>
    </recommendedName>
</protein>
<proteinExistence type="predicted"/>
<organism evidence="2 3">
    <name type="scientific">Rubinisphaera italica</name>
    <dbReference type="NCBI Taxonomy" id="2527969"/>
    <lineage>
        <taxon>Bacteria</taxon>
        <taxon>Pseudomonadati</taxon>
        <taxon>Planctomycetota</taxon>
        <taxon>Planctomycetia</taxon>
        <taxon>Planctomycetales</taxon>
        <taxon>Planctomycetaceae</taxon>
        <taxon>Rubinisphaera</taxon>
    </lineage>
</organism>
<dbReference type="RefSeq" id="WP_146502134.1">
    <property type="nucleotide sequence ID" value="NZ_SJPG01000001.1"/>
</dbReference>
<sequence length="461" mass="51198" precursor="true">MNPIFRKRISRRSILRGAGAALALPFLDSMVPALNANEALEKPPLRNAFLFMPNGVNPKNFTPPGDGEKFELTPMLQPLVNVKDDIMLLENLWNEQTSGRNGHWPKVPAFLSGGFVVRTSGRDMDTGGVSVDQLLASTIGQGTPLPSFELGVDEAYTGVDNIGGGFTRIYGSHIAWRDPHTPVPKEIIPQLAFDRLFRTGPAAPVVSGFSTAHPAVAKSLARDDISVLDLVLEDAHAMRNRVGMNDRAKIDEYLESVRAVERRIENSLKPQKRWINESGYDVKRPGAGIPDKHIEHVQLMLDIMILAFWTDTTRVGTFMFGNAQTGRNFSFIDGVNGSFHGLSHHRNEEDKLIQYEKIGTWHMAQLAYVIEKMRSLKEADGTLLDHSLVMFGSTLKDGNKHDNHDLPIIMAGRGNGILTPGRRVRYKKDTPLCNLYLTLLQKQGIERKTFGDSNGTLDRLA</sequence>
<keyword evidence="3" id="KW-1185">Reference proteome</keyword>
<reference evidence="2 3" key="1">
    <citation type="submission" date="2019-02" db="EMBL/GenBank/DDBJ databases">
        <title>Deep-cultivation of Planctomycetes and their phenomic and genomic characterization uncovers novel biology.</title>
        <authorList>
            <person name="Wiegand S."/>
            <person name="Jogler M."/>
            <person name="Boedeker C."/>
            <person name="Pinto D."/>
            <person name="Vollmers J."/>
            <person name="Rivas-Marin E."/>
            <person name="Kohn T."/>
            <person name="Peeters S.H."/>
            <person name="Heuer A."/>
            <person name="Rast P."/>
            <person name="Oberbeckmann S."/>
            <person name="Bunk B."/>
            <person name="Jeske O."/>
            <person name="Meyerdierks A."/>
            <person name="Storesund J.E."/>
            <person name="Kallscheuer N."/>
            <person name="Luecker S."/>
            <person name="Lage O.M."/>
            <person name="Pohl T."/>
            <person name="Merkel B.J."/>
            <person name="Hornburger P."/>
            <person name="Mueller R.-W."/>
            <person name="Bruemmer F."/>
            <person name="Labrenz M."/>
            <person name="Spormann A.M."/>
            <person name="Op Den Camp H."/>
            <person name="Overmann J."/>
            <person name="Amann R."/>
            <person name="Jetten M.S.M."/>
            <person name="Mascher T."/>
            <person name="Medema M.H."/>
            <person name="Devos D.P."/>
            <person name="Kaster A.-K."/>
            <person name="Ovreas L."/>
            <person name="Rohde M."/>
            <person name="Galperin M.Y."/>
            <person name="Jogler C."/>
        </authorList>
    </citation>
    <scope>NUCLEOTIDE SEQUENCE [LARGE SCALE GENOMIC DNA]</scope>
    <source>
        <strain evidence="2 3">Pan54</strain>
    </source>
</reference>
<feature type="signal peptide" evidence="1">
    <location>
        <begin position="1"/>
        <end position="35"/>
    </location>
</feature>
<dbReference type="OrthoDB" id="9146593at2"/>
<dbReference type="EMBL" id="SJPG01000001">
    <property type="protein sequence ID" value="TWT59958.1"/>
    <property type="molecule type" value="Genomic_DNA"/>
</dbReference>
<comment type="caution">
    <text evidence="2">The sequence shown here is derived from an EMBL/GenBank/DDBJ whole genome shotgun (WGS) entry which is preliminary data.</text>
</comment>
<dbReference type="Pfam" id="PF07586">
    <property type="entry name" value="HXXSHH"/>
    <property type="match status" value="1"/>
</dbReference>
<evidence type="ECO:0008006" key="4">
    <source>
        <dbReference type="Google" id="ProtNLM"/>
    </source>
</evidence>
<gene>
    <name evidence="2" type="ORF">Pan54_06690</name>
</gene>
<dbReference type="Proteomes" id="UP000316095">
    <property type="component" value="Unassembled WGS sequence"/>
</dbReference>
<dbReference type="AlphaFoldDB" id="A0A5C5XB07"/>
<evidence type="ECO:0000313" key="2">
    <source>
        <dbReference type="EMBL" id="TWT59958.1"/>
    </source>
</evidence>
<evidence type="ECO:0000256" key="1">
    <source>
        <dbReference type="SAM" id="SignalP"/>
    </source>
</evidence>
<dbReference type="PROSITE" id="PS51318">
    <property type="entry name" value="TAT"/>
    <property type="match status" value="1"/>
</dbReference>
<dbReference type="InterPro" id="IPR006311">
    <property type="entry name" value="TAT_signal"/>
</dbReference>
<feature type="chain" id="PRO_5022936978" description="DUF1552 domain-containing protein" evidence="1">
    <location>
        <begin position="36"/>
        <end position="461"/>
    </location>
</feature>
<dbReference type="InterPro" id="IPR011447">
    <property type="entry name" value="DUF1552"/>
</dbReference>
<keyword evidence="1" id="KW-0732">Signal</keyword>
<evidence type="ECO:0000313" key="3">
    <source>
        <dbReference type="Proteomes" id="UP000316095"/>
    </source>
</evidence>
<name>A0A5C5XB07_9PLAN</name>